<gene>
    <name evidence="1" type="ORF">GJ700_17775</name>
</gene>
<sequence>MSTNNVVFEFLRVLFDKEWHELYEMHTRFRLNAVEIHDALTVLHKLEIIERRDMEVRISANLTEQHFSIINKLSKTTRPVKLAEVPPELLTRRKKRV</sequence>
<proteinExistence type="predicted"/>
<reference evidence="1 2" key="1">
    <citation type="submission" date="2019-11" db="EMBL/GenBank/DDBJ databases">
        <title>Novel species isolated from a subtropical stream in China.</title>
        <authorList>
            <person name="Lu H."/>
        </authorList>
    </citation>
    <scope>NUCLEOTIDE SEQUENCE [LARGE SCALE GENOMIC DNA]</scope>
    <source>
        <strain evidence="1 2">FT92W</strain>
    </source>
</reference>
<name>A0A7X2IPF2_9BURK</name>
<organism evidence="1 2">
    <name type="scientific">Pseudoduganella rivuli</name>
    <dbReference type="NCBI Taxonomy" id="2666085"/>
    <lineage>
        <taxon>Bacteria</taxon>
        <taxon>Pseudomonadati</taxon>
        <taxon>Pseudomonadota</taxon>
        <taxon>Betaproteobacteria</taxon>
        <taxon>Burkholderiales</taxon>
        <taxon>Oxalobacteraceae</taxon>
        <taxon>Telluria group</taxon>
        <taxon>Pseudoduganella</taxon>
    </lineage>
</organism>
<accession>A0A7X2IPF2</accession>
<comment type="caution">
    <text evidence="1">The sequence shown here is derived from an EMBL/GenBank/DDBJ whole genome shotgun (WGS) entry which is preliminary data.</text>
</comment>
<evidence type="ECO:0000313" key="1">
    <source>
        <dbReference type="EMBL" id="MRV73565.1"/>
    </source>
</evidence>
<evidence type="ECO:0008006" key="3">
    <source>
        <dbReference type="Google" id="ProtNLM"/>
    </source>
</evidence>
<keyword evidence="2" id="KW-1185">Reference proteome</keyword>
<dbReference type="RefSeq" id="WP_154376230.1">
    <property type="nucleotide sequence ID" value="NZ_WKJJ01000010.1"/>
</dbReference>
<dbReference type="Proteomes" id="UP000446768">
    <property type="component" value="Unassembled WGS sequence"/>
</dbReference>
<dbReference type="EMBL" id="WKJJ01000010">
    <property type="protein sequence ID" value="MRV73565.1"/>
    <property type="molecule type" value="Genomic_DNA"/>
</dbReference>
<protein>
    <recommendedName>
        <fullName evidence="3">MarR family transcriptional regulator</fullName>
    </recommendedName>
</protein>
<dbReference type="AlphaFoldDB" id="A0A7X2IPF2"/>
<evidence type="ECO:0000313" key="2">
    <source>
        <dbReference type="Proteomes" id="UP000446768"/>
    </source>
</evidence>